<dbReference type="RefSeq" id="WP_209009191.1">
    <property type="nucleotide sequence ID" value="NZ_BMXE01000006.1"/>
</dbReference>
<feature type="domain" description="Metallo-beta-lactamase" evidence="3">
    <location>
        <begin position="47"/>
        <end position="272"/>
    </location>
</feature>
<dbReference type="EMBL" id="BMXE01000006">
    <property type="protein sequence ID" value="GHB40483.1"/>
    <property type="molecule type" value="Genomic_DNA"/>
</dbReference>
<gene>
    <name evidence="4" type="ORF">GCM10007094_32290</name>
</gene>
<sequence>MNRRDFFGLSATTALASAVALPVLADTKSSGKAIGGSEGMLQIQWLGGATMLISFDGVTLLTDPAFGIGEQAIMMPDPNEMFELAKGPKIRPMARFGPLSEFDLETVSAVLISHAHPDHFDAVAEAQIASDMPLVATEFDKKAIAEKGFTSISTLSSGEHMWLPTQSGQITITAVPAMHSENAGVLKILGPGNGYFFEFEAGNYRKTLYWTGDTFPTEDVINAVQVLGEIDVLVPHVGGVGSTGALGKISMEATDVVKMVDRLKPKSVLPIHHSTFDLFLEPIWKLAQAMDQHDANLDVIAEGSRIQYA</sequence>
<accession>A0ABQ3EP91</accession>
<evidence type="ECO:0000313" key="5">
    <source>
        <dbReference type="Proteomes" id="UP000637980"/>
    </source>
</evidence>
<dbReference type="InterPro" id="IPR050114">
    <property type="entry name" value="UPF0173_UPF0282_UlaG_hydrolase"/>
</dbReference>
<keyword evidence="2" id="KW-0732">Signal</keyword>
<evidence type="ECO:0000259" key="3">
    <source>
        <dbReference type="SMART" id="SM00849"/>
    </source>
</evidence>
<evidence type="ECO:0000256" key="2">
    <source>
        <dbReference type="SAM" id="SignalP"/>
    </source>
</evidence>
<dbReference type="PANTHER" id="PTHR43546">
    <property type="entry name" value="UPF0173 METAL-DEPENDENT HYDROLASE MJ1163-RELATED"/>
    <property type="match status" value="1"/>
</dbReference>
<evidence type="ECO:0000313" key="4">
    <source>
        <dbReference type="EMBL" id="GHB40483.1"/>
    </source>
</evidence>
<name>A0ABQ3EP91_9HYPH</name>
<dbReference type="Pfam" id="PF13483">
    <property type="entry name" value="Lactamase_B_3"/>
    <property type="match status" value="1"/>
</dbReference>
<reference evidence="5" key="1">
    <citation type="journal article" date="2019" name="Int. J. Syst. Evol. Microbiol.">
        <title>The Global Catalogue of Microorganisms (GCM) 10K type strain sequencing project: providing services to taxonomists for standard genome sequencing and annotation.</title>
        <authorList>
            <consortium name="The Broad Institute Genomics Platform"/>
            <consortium name="The Broad Institute Genome Sequencing Center for Infectious Disease"/>
            <person name="Wu L."/>
            <person name="Ma J."/>
        </authorList>
    </citation>
    <scope>NUCLEOTIDE SEQUENCE [LARGE SCALE GENOMIC DNA]</scope>
    <source>
        <strain evidence="5">KCTC 12861</strain>
    </source>
</reference>
<comment type="caution">
    <text evidence="4">The sequence shown here is derived from an EMBL/GenBank/DDBJ whole genome shotgun (WGS) entry which is preliminary data.</text>
</comment>
<feature type="chain" id="PRO_5045668697" description="Metallo-beta-lactamase domain-containing protein" evidence="2">
    <location>
        <begin position="26"/>
        <end position="309"/>
    </location>
</feature>
<keyword evidence="5" id="KW-1185">Reference proteome</keyword>
<keyword evidence="1" id="KW-0378">Hydrolase</keyword>
<evidence type="ECO:0000256" key="1">
    <source>
        <dbReference type="ARBA" id="ARBA00022801"/>
    </source>
</evidence>
<dbReference type="SUPFAM" id="SSF56281">
    <property type="entry name" value="Metallo-hydrolase/oxidoreductase"/>
    <property type="match status" value="1"/>
</dbReference>
<dbReference type="Gene3D" id="3.60.15.10">
    <property type="entry name" value="Ribonuclease Z/Hydroxyacylglutathione hydrolase-like"/>
    <property type="match status" value="1"/>
</dbReference>
<feature type="signal peptide" evidence="2">
    <location>
        <begin position="1"/>
        <end position="25"/>
    </location>
</feature>
<dbReference type="InterPro" id="IPR001279">
    <property type="entry name" value="Metallo-B-lactamas"/>
</dbReference>
<protein>
    <recommendedName>
        <fullName evidence="3">Metallo-beta-lactamase domain-containing protein</fullName>
    </recommendedName>
</protein>
<dbReference type="InterPro" id="IPR036866">
    <property type="entry name" value="RibonucZ/Hydroxyglut_hydro"/>
</dbReference>
<proteinExistence type="predicted"/>
<dbReference type="PANTHER" id="PTHR43546:SF9">
    <property type="entry name" value="L-ASCORBATE-6-PHOSPHATE LACTONASE ULAG-RELATED"/>
    <property type="match status" value="1"/>
</dbReference>
<dbReference type="Proteomes" id="UP000637980">
    <property type="component" value="Unassembled WGS sequence"/>
</dbReference>
<dbReference type="SMART" id="SM00849">
    <property type="entry name" value="Lactamase_B"/>
    <property type="match status" value="1"/>
</dbReference>
<organism evidence="4 5">
    <name type="scientific">Pseudovibrio japonicus</name>
    <dbReference type="NCBI Taxonomy" id="366534"/>
    <lineage>
        <taxon>Bacteria</taxon>
        <taxon>Pseudomonadati</taxon>
        <taxon>Pseudomonadota</taxon>
        <taxon>Alphaproteobacteria</taxon>
        <taxon>Hyphomicrobiales</taxon>
        <taxon>Stappiaceae</taxon>
        <taxon>Pseudovibrio</taxon>
    </lineage>
</organism>